<comment type="caution">
    <text evidence="2">The sequence shown here is derived from an EMBL/GenBank/DDBJ whole genome shotgun (WGS) entry which is preliminary data.</text>
</comment>
<feature type="region of interest" description="Disordered" evidence="1">
    <location>
        <begin position="1"/>
        <end position="25"/>
    </location>
</feature>
<dbReference type="EMBL" id="LAZR01026160">
    <property type="protein sequence ID" value="KKL69608.1"/>
    <property type="molecule type" value="Genomic_DNA"/>
</dbReference>
<protein>
    <submittedName>
        <fullName evidence="2">Uncharacterized protein</fullName>
    </submittedName>
</protein>
<organism evidence="2">
    <name type="scientific">marine sediment metagenome</name>
    <dbReference type="NCBI Taxonomy" id="412755"/>
    <lineage>
        <taxon>unclassified sequences</taxon>
        <taxon>metagenomes</taxon>
        <taxon>ecological metagenomes</taxon>
    </lineage>
</organism>
<evidence type="ECO:0000256" key="1">
    <source>
        <dbReference type="SAM" id="MobiDB-lite"/>
    </source>
</evidence>
<name>A0A0F9E6F2_9ZZZZ</name>
<accession>A0A0F9E6F2</accession>
<sequence length="90" mass="10125">MKLLKALHRPDGIPSNMPDRVRRTMTPDPDALIPCVWEYKLPSGNTGTCGAPATWELVYETGMRQPFGASGNVMLHTYRCDRHHTQEEAT</sequence>
<gene>
    <name evidence="2" type="ORF">LCGC14_2113310</name>
</gene>
<reference evidence="2" key="1">
    <citation type="journal article" date="2015" name="Nature">
        <title>Complex archaea that bridge the gap between prokaryotes and eukaryotes.</title>
        <authorList>
            <person name="Spang A."/>
            <person name="Saw J.H."/>
            <person name="Jorgensen S.L."/>
            <person name="Zaremba-Niedzwiedzka K."/>
            <person name="Martijn J."/>
            <person name="Lind A.E."/>
            <person name="van Eijk R."/>
            <person name="Schleper C."/>
            <person name="Guy L."/>
            <person name="Ettema T.J."/>
        </authorList>
    </citation>
    <scope>NUCLEOTIDE SEQUENCE</scope>
</reference>
<evidence type="ECO:0000313" key="2">
    <source>
        <dbReference type="EMBL" id="KKL69608.1"/>
    </source>
</evidence>
<proteinExistence type="predicted"/>
<dbReference type="AlphaFoldDB" id="A0A0F9E6F2"/>